<organism evidence="1 2">
    <name type="scientific">Paraburkholderia unamae</name>
    <dbReference type="NCBI Taxonomy" id="219649"/>
    <lineage>
        <taxon>Bacteria</taxon>
        <taxon>Pseudomonadati</taxon>
        <taxon>Pseudomonadota</taxon>
        <taxon>Betaproteobacteria</taxon>
        <taxon>Burkholderiales</taxon>
        <taxon>Burkholderiaceae</taxon>
        <taxon>Paraburkholderia</taxon>
    </lineage>
</organism>
<accession>A0ABX5KUV6</accession>
<proteinExistence type="predicted"/>
<name>A0ABX5KUV6_9BURK</name>
<dbReference type="EMBL" id="QEOB01000003">
    <property type="protein sequence ID" value="PVX85790.1"/>
    <property type="molecule type" value="Genomic_DNA"/>
</dbReference>
<gene>
    <name evidence="1" type="ORF">C7402_103368</name>
</gene>
<dbReference type="Proteomes" id="UP000245712">
    <property type="component" value="Unassembled WGS sequence"/>
</dbReference>
<protein>
    <submittedName>
        <fullName evidence="1">Uncharacterized protein</fullName>
    </submittedName>
</protein>
<evidence type="ECO:0000313" key="2">
    <source>
        <dbReference type="Proteomes" id="UP000245712"/>
    </source>
</evidence>
<comment type="caution">
    <text evidence="1">The sequence shown here is derived from an EMBL/GenBank/DDBJ whole genome shotgun (WGS) entry which is preliminary data.</text>
</comment>
<keyword evidence="2" id="KW-1185">Reference proteome</keyword>
<reference evidence="1 2" key="1">
    <citation type="submission" date="2018-05" db="EMBL/GenBank/DDBJ databases">
        <title>Genomic Encyclopedia of Type Strains, Phase IV (KMG-V): Genome sequencing to study the core and pangenomes of soil and plant-associated prokaryotes.</title>
        <authorList>
            <person name="Whitman W."/>
        </authorList>
    </citation>
    <scope>NUCLEOTIDE SEQUENCE [LARGE SCALE GENOMIC DNA]</scope>
    <source>
        <strain evidence="1 2">SCZa-39</strain>
    </source>
</reference>
<sequence length="49" mass="5444">MIGASIPWVSLFRHPRLAAHDVIDLFADALGAARPNPDIFEKVDQLVLF</sequence>
<evidence type="ECO:0000313" key="1">
    <source>
        <dbReference type="EMBL" id="PVX85790.1"/>
    </source>
</evidence>